<sequence length="209" mass="22838">MDGENTVMRVRQLGLDGSYVFEPKVFPDDRGLFLEVFSQPAFREALGHPLDVAQVNCSTSRRGTIRGIHAVALPGQARYATCVSGAIVDIVVDVRLGSPTFGRYEPVELTEDNRHVLYMGEGVAHGFAPLTDEATVVYLCSNTWNRDTEIRVHPLDPELALPWPDAEPILSAEDRAAPSLREAERLGTLPDYAACQARYAELRASAAAG</sequence>
<dbReference type="GO" id="GO:0008830">
    <property type="term" value="F:dTDP-4-dehydrorhamnose 3,5-epimerase activity"/>
    <property type="evidence" value="ECO:0007669"/>
    <property type="project" value="InterPro"/>
</dbReference>
<organism evidence="4 5">
    <name type="scientific">Allonocardiopsis opalescens</name>
    <dbReference type="NCBI Taxonomy" id="1144618"/>
    <lineage>
        <taxon>Bacteria</taxon>
        <taxon>Bacillati</taxon>
        <taxon>Actinomycetota</taxon>
        <taxon>Actinomycetes</taxon>
        <taxon>Streptosporangiales</taxon>
        <taxon>Allonocardiopsis</taxon>
    </lineage>
</organism>
<evidence type="ECO:0000313" key="4">
    <source>
        <dbReference type="EMBL" id="PRY01757.1"/>
    </source>
</evidence>
<comment type="similarity">
    <text evidence="1">Belongs to the dTDP-4-dehydrorhamnose 3,5-epimerase family.</text>
</comment>
<keyword evidence="5" id="KW-1185">Reference proteome</keyword>
<feature type="site" description="Participates in a stacking interaction with the thymidine ring of dTDP-4-oxo-6-deoxyglucose" evidence="3">
    <location>
        <position position="144"/>
    </location>
</feature>
<dbReference type="Proteomes" id="UP000237846">
    <property type="component" value="Unassembled WGS sequence"/>
</dbReference>
<dbReference type="AlphaFoldDB" id="A0A2T0QCV0"/>
<dbReference type="GO" id="GO:0000271">
    <property type="term" value="P:polysaccharide biosynthetic process"/>
    <property type="evidence" value="ECO:0007669"/>
    <property type="project" value="TreeGrafter"/>
</dbReference>
<dbReference type="GO" id="GO:0019305">
    <property type="term" value="P:dTDP-rhamnose biosynthetic process"/>
    <property type="evidence" value="ECO:0007669"/>
    <property type="project" value="TreeGrafter"/>
</dbReference>
<dbReference type="PANTHER" id="PTHR21047">
    <property type="entry name" value="DTDP-6-DEOXY-D-GLUCOSE-3,5 EPIMERASE"/>
    <property type="match status" value="1"/>
</dbReference>
<evidence type="ECO:0000256" key="3">
    <source>
        <dbReference type="PIRSR" id="PIRSR600888-3"/>
    </source>
</evidence>
<dbReference type="InterPro" id="IPR014710">
    <property type="entry name" value="RmlC-like_jellyroll"/>
</dbReference>
<name>A0A2T0QCV0_9ACTN</name>
<gene>
    <name evidence="4" type="ORF">CLV72_101346</name>
</gene>
<reference evidence="4 5" key="1">
    <citation type="submission" date="2018-03" db="EMBL/GenBank/DDBJ databases">
        <title>Genomic Encyclopedia of Archaeal and Bacterial Type Strains, Phase II (KMG-II): from individual species to whole genera.</title>
        <authorList>
            <person name="Goeker M."/>
        </authorList>
    </citation>
    <scope>NUCLEOTIDE SEQUENCE [LARGE SCALE GENOMIC DNA]</scope>
    <source>
        <strain evidence="4 5">DSM 45601</strain>
    </source>
</reference>
<dbReference type="Gene3D" id="2.60.120.10">
    <property type="entry name" value="Jelly Rolls"/>
    <property type="match status" value="1"/>
</dbReference>
<dbReference type="RefSeq" id="WP_245929809.1">
    <property type="nucleotide sequence ID" value="NZ_PVZC01000001.1"/>
</dbReference>
<feature type="active site" description="Proton donor" evidence="2">
    <location>
        <position position="138"/>
    </location>
</feature>
<dbReference type="InterPro" id="IPR011051">
    <property type="entry name" value="RmlC_Cupin_sf"/>
</dbReference>
<protein>
    <submittedName>
        <fullName evidence="4">dTDP-4-dehydrorhamnose 3,5-epimerase</fullName>
    </submittedName>
</protein>
<dbReference type="InterPro" id="IPR000888">
    <property type="entry name" value="RmlC-like"/>
</dbReference>
<accession>A0A2T0QCV0</accession>
<feature type="active site" description="Proton acceptor" evidence="2">
    <location>
        <position position="69"/>
    </location>
</feature>
<dbReference type="PANTHER" id="PTHR21047:SF2">
    <property type="entry name" value="THYMIDINE DIPHOSPHO-4-KETO-RHAMNOSE 3,5-EPIMERASE"/>
    <property type="match status" value="1"/>
</dbReference>
<proteinExistence type="inferred from homology"/>
<evidence type="ECO:0000256" key="1">
    <source>
        <dbReference type="ARBA" id="ARBA00010154"/>
    </source>
</evidence>
<dbReference type="SUPFAM" id="SSF51182">
    <property type="entry name" value="RmlC-like cupins"/>
    <property type="match status" value="1"/>
</dbReference>
<dbReference type="GO" id="GO:0005829">
    <property type="term" value="C:cytosol"/>
    <property type="evidence" value="ECO:0007669"/>
    <property type="project" value="TreeGrafter"/>
</dbReference>
<comment type="caution">
    <text evidence="4">The sequence shown here is derived from an EMBL/GenBank/DDBJ whole genome shotgun (WGS) entry which is preliminary data.</text>
</comment>
<evidence type="ECO:0000256" key="2">
    <source>
        <dbReference type="PIRSR" id="PIRSR600888-1"/>
    </source>
</evidence>
<dbReference type="CDD" id="cd00438">
    <property type="entry name" value="cupin_RmlC"/>
    <property type="match status" value="1"/>
</dbReference>
<dbReference type="EMBL" id="PVZC01000001">
    <property type="protein sequence ID" value="PRY01757.1"/>
    <property type="molecule type" value="Genomic_DNA"/>
</dbReference>
<dbReference type="Pfam" id="PF00908">
    <property type="entry name" value="dTDP_sugar_isom"/>
    <property type="match status" value="1"/>
</dbReference>
<evidence type="ECO:0000313" key="5">
    <source>
        <dbReference type="Proteomes" id="UP000237846"/>
    </source>
</evidence>